<dbReference type="AlphaFoldDB" id="A0A2P4XAH8"/>
<dbReference type="EMBL" id="NCKW01015549">
    <property type="protein sequence ID" value="POM62519.1"/>
    <property type="molecule type" value="Genomic_DNA"/>
</dbReference>
<dbReference type="OrthoDB" id="116650at2759"/>
<evidence type="ECO:0000313" key="2">
    <source>
        <dbReference type="Proteomes" id="UP000237271"/>
    </source>
</evidence>
<sequence>MRKLHIPAEEVTGVMLRGFLDSLTVIPHDRIDPHGVNYVIGKFKSALRERGTEYSLAKWVEFWVYFRKTWLETYKPHLWNVYGIQRMLVNRTNNSLERYNRELNGAFLTARPNIPTFVGVIGDHASHYVTLLEDIARNRARAPPHGAFVIPQDFAV</sequence>
<reference evidence="1 2" key="1">
    <citation type="journal article" date="2017" name="Genome Biol. Evol.">
        <title>Phytophthora megakarya and P. palmivora, closely related causal agents of cacao black pod rot, underwent increases in genome sizes and gene numbers by different mechanisms.</title>
        <authorList>
            <person name="Ali S.S."/>
            <person name="Shao J."/>
            <person name="Lary D.J."/>
            <person name="Kronmiller B."/>
            <person name="Shen D."/>
            <person name="Strem M.D."/>
            <person name="Amoako-Attah I."/>
            <person name="Akrofi A.Y."/>
            <person name="Begoude B.A."/>
            <person name="Ten Hoopen G.M."/>
            <person name="Coulibaly K."/>
            <person name="Kebe B.I."/>
            <person name="Melnick R.L."/>
            <person name="Guiltinan M.J."/>
            <person name="Tyler B.M."/>
            <person name="Meinhardt L.W."/>
            <person name="Bailey B.A."/>
        </authorList>
    </citation>
    <scope>NUCLEOTIDE SEQUENCE [LARGE SCALE GENOMIC DNA]</scope>
    <source>
        <strain evidence="2">sbr112.9</strain>
    </source>
</reference>
<protein>
    <submittedName>
        <fullName evidence="1">Uncharacterized protein</fullName>
    </submittedName>
</protein>
<accession>A0A2P4XAH8</accession>
<comment type="caution">
    <text evidence="1">The sequence shown here is derived from an EMBL/GenBank/DDBJ whole genome shotgun (WGS) entry which is preliminary data.</text>
</comment>
<evidence type="ECO:0000313" key="1">
    <source>
        <dbReference type="EMBL" id="POM62519.1"/>
    </source>
</evidence>
<organism evidence="1 2">
    <name type="scientific">Phytophthora palmivora</name>
    <dbReference type="NCBI Taxonomy" id="4796"/>
    <lineage>
        <taxon>Eukaryota</taxon>
        <taxon>Sar</taxon>
        <taxon>Stramenopiles</taxon>
        <taxon>Oomycota</taxon>
        <taxon>Peronosporomycetes</taxon>
        <taxon>Peronosporales</taxon>
        <taxon>Peronosporaceae</taxon>
        <taxon>Phytophthora</taxon>
    </lineage>
</organism>
<gene>
    <name evidence="1" type="ORF">PHPALM_28321</name>
</gene>
<dbReference type="Proteomes" id="UP000237271">
    <property type="component" value="Unassembled WGS sequence"/>
</dbReference>
<proteinExistence type="predicted"/>
<keyword evidence="2" id="KW-1185">Reference proteome</keyword>
<name>A0A2P4XAH8_9STRA</name>